<dbReference type="EMBL" id="KV722426">
    <property type="protein sequence ID" value="OCH89472.1"/>
    <property type="molecule type" value="Genomic_DNA"/>
</dbReference>
<keyword evidence="3" id="KW-1185">Reference proteome</keyword>
<feature type="compositionally biased region" description="Polar residues" evidence="1">
    <location>
        <begin position="149"/>
        <end position="162"/>
    </location>
</feature>
<organism evidence="2 3">
    <name type="scientific">Obba rivulosa</name>
    <dbReference type="NCBI Taxonomy" id="1052685"/>
    <lineage>
        <taxon>Eukaryota</taxon>
        <taxon>Fungi</taxon>
        <taxon>Dikarya</taxon>
        <taxon>Basidiomycota</taxon>
        <taxon>Agaricomycotina</taxon>
        <taxon>Agaricomycetes</taxon>
        <taxon>Polyporales</taxon>
        <taxon>Gelatoporiaceae</taxon>
        <taxon>Obba</taxon>
    </lineage>
</organism>
<accession>A0A8E2DJL0</accession>
<evidence type="ECO:0000313" key="2">
    <source>
        <dbReference type="EMBL" id="OCH89472.1"/>
    </source>
</evidence>
<protein>
    <submittedName>
        <fullName evidence="2">Uncharacterized protein</fullName>
    </submittedName>
</protein>
<gene>
    <name evidence="2" type="ORF">OBBRIDRAFT_664522</name>
</gene>
<dbReference type="AlphaFoldDB" id="A0A8E2DJL0"/>
<feature type="region of interest" description="Disordered" evidence="1">
    <location>
        <begin position="138"/>
        <end position="162"/>
    </location>
</feature>
<dbReference type="Proteomes" id="UP000250043">
    <property type="component" value="Unassembled WGS sequence"/>
</dbReference>
<name>A0A8E2DJL0_9APHY</name>
<evidence type="ECO:0000256" key="1">
    <source>
        <dbReference type="SAM" id="MobiDB-lite"/>
    </source>
</evidence>
<evidence type="ECO:0000313" key="3">
    <source>
        <dbReference type="Proteomes" id="UP000250043"/>
    </source>
</evidence>
<sequence>MRAAAQNECNAACLRAFAGEGISGALSYQKRAYARQPDDIPLHCTQPPHRARRSRPELCRRRQRDRQSKIQVIRAAPSRVKLPRNAASRGSSGGMVENRRYCLPSISELLSQRHVRCHDVRGQSDKCRSLSGSMGTFRTHGRAEKATRDYSTSSLRLNSGRV</sequence>
<proteinExistence type="predicted"/>
<reference evidence="2 3" key="1">
    <citation type="submission" date="2016-07" db="EMBL/GenBank/DDBJ databases">
        <title>Draft genome of the white-rot fungus Obba rivulosa 3A-2.</title>
        <authorList>
            <consortium name="DOE Joint Genome Institute"/>
            <person name="Miettinen O."/>
            <person name="Riley R."/>
            <person name="Acob R."/>
            <person name="Barry K."/>
            <person name="Cullen D."/>
            <person name="De Vries R."/>
            <person name="Hainaut M."/>
            <person name="Hatakka A."/>
            <person name="Henrissat B."/>
            <person name="Hilden K."/>
            <person name="Kuo R."/>
            <person name="Labutti K."/>
            <person name="Lipzen A."/>
            <person name="Makela M.R."/>
            <person name="Sandor L."/>
            <person name="Spatafora J.W."/>
            <person name="Grigoriev I.V."/>
            <person name="Hibbett D.S."/>
        </authorList>
    </citation>
    <scope>NUCLEOTIDE SEQUENCE [LARGE SCALE GENOMIC DNA]</scope>
    <source>
        <strain evidence="2 3">3A-2</strain>
    </source>
</reference>